<evidence type="ECO:0000313" key="3">
    <source>
        <dbReference type="Proteomes" id="UP000811844"/>
    </source>
</evidence>
<accession>A0ABS5HZV2</accession>
<comment type="caution">
    <text evidence="2">The sequence shown here is derived from an EMBL/GenBank/DDBJ whole genome shotgun (WGS) entry which is preliminary data.</text>
</comment>
<feature type="chain" id="PRO_5046425591" evidence="1">
    <location>
        <begin position="21"/>
        <end position="130"/>
    </location>
</feature>
<organism evidence="2 3">
    <name type="scientific">Shewanella intestini</name>
    <dbReference type="NCBI Taxonomy" id="2017544"/>
    <lineage>
        <taxon>Bacteria</taxon>
        <taxon>Pseudomonadati</taxon>
        <taxon>Pseudomonadota</taxon>
        <taxon>Gammaproteobacteria</taxon>
        <taxon>Alteromonadales</taxon>
        <taxon>Shewanellaceae</taxon>
        <taxon>Shewanella</taxon>
    </lineage>
</organism>
<name>A0ABS5HZV2_9GAMM</name>
<protein>
    <submittedName>
        <fullName evidence="2">Uncharacterized protein</fullName>
    </submittedName>
</protein>
<evidence type="ECO:0000313" key="2">
    <source>
        <dbReference type="EMBL" id="MBR9726640.1"/>
    </source>
</evidence>
<reference evidence="2 3" key="1">
    <citation type="submission" date="2020-02" db="EMBL/GenBank/DDBJ databases">
        <title>Shewanella WXL01 sp. nov., a marine bacterium isolated from green algae in Luhuitou Fringing Reef (Northern South China Sea).</title>
        <authorList>
            <person name="Wang X."/>
        </authorList>
    </citation>
    <scope>NUCLEOTIDE SEQUENCE [LARGE SCALE GENOMIC DNA]</scope>
    <source>
        <strain evidence="2 3">MCCC 1A01895</strain>
    </source>
</reference>
<dbReference type="EMBL" id="JAAIKR010000001">
    <property type="protein sequence ID" value="MBR9726640.1"/>
    <property type="molecule type" value="Genomic_DNA"/>
</dbReference>
<proteinExistence type="predicted"/>
<feature type="signal peptide" evidence="1">
    <location>
        <begin position="1"/>
        <end position="20"/>
    </location>
</feature>
<evidence type="ECO:0000256" key="1">
    <source>
        <dbReference type="SAM" id="SignalP"/>
    </source>
</evidence>
<dbReference type="Proteomes" id="UP000811844">
    <property type="component" value="Unassembled WGS sequence"/>
</dbReference>
<keyword evidence="3" id="KW-1185">Reference proteome</keyword>
<gene>
    <name evidence="2" type="ORF">G3R48_01375</name>
</gene>
<sequence>MQLVKFIVLMGALAIMPTQAATKAFEQCQQNEQGTLCQSYLAGVVDGALMYRNDASAAKNIEATSYETRALKYRAGKRYKTASQQYCDSHIANETEIISALTEQIGFKNVTNINELELVINSLMDCRNVK</sequence>
<dbReference type="RefSeq" id="WP_153661010.1">
    <property type="nucleotide sequence ID" value="NZ_JAAIKR010000001.1"/>
</dbReference>
<keyword evidence="1" id="KW-0732">Signal</keyword>